<sequence length="271" mass="30696">MQQIINFIIRNKNFLLFLLLFFIAIVFTIQSHSYHKSKFINSANFVSGGVYNSVNNISEYFNLKSQNQLLSEENNRLRELLFNSEIDDDSTYFDSISQNKSYRFSTAQVIKNSYSATDNILLINKGQNNSIRQDFGVITTKGIVGIVDKSSSRFSTVISILNTTNSSISAGLKKTAHYGSLRWNGENPQLVQLIDVPINARINIGDTIVTSGQSSIFPKGIPIGAIQDFKNDVAENFYEINVKLFNDMTNLEHVYIIENIHKEEIENLLNE</sequence>
<proteinExistence type="inferred from homology"/>
<name>A0A3D9HLL8_9FLAO</name>
<evidence type="ECO:0000313" key="8">
    <source>
        <dbReference type="Proteomes" id="UP000256629"/>
    </source>
</evidence>
<dbReference type="PANTHER" id="PTHR34138">
    <property type="entry name" value="CELL SHAPE-DETERMINING PROTEIN MREC"/>
    <property type="match status" value="1"/>
</dbReference>
<evidence type="ECO:0000256" key="2">
    <source>
        <dbReference type="ARBA" id="ARBA00013855"/>
    </source>
</evidence>
<comment type="function">
    <text evidence="5">Involved in formation and maintenance of cell shape.</text>
</comment>
<accession>A0A3D9HLL8</accession>
<dbReference type="RefSeq" id="WP_116039304.1">
    <property type="nucleotide sequence ID" value="NZ_QRDX01000001.1"/>
</dbReference>
<keyword evidence="8" id="KW-1185">Reference proteome</keyword>
<dbReference type="InterPro" id="IPR055342">
    <property type="entry name" value="MreC_beta-barrel_core"/>
</dbReference>
<keyword evidence="3 5" id="KW-0133">Cell shape</keyword>
<evidence type="ECO:0000256" key="3">
    <source>
        <dbReference type="ARBA" id="ARBA00022960"/>
    </source>
</evidence>
<dbReference type="Gene3D" id="2.40.10.340">
    <property type="entry name" value="Rod shape-determining protein MreC, domain 1"/>
    <property type="match status" value="1"/>
</dbReference>
<comment type="caution">
    <text evidence="7">The sequence shown here is derived from an EMBL/GenBank/DDBJ whole genome shotgun (WGS) entry which is preliminary data.</text>
</comment>
<dbReference type="PANTHER" id="PTHR34138:SF1">
    <property type="entry name" value="CELL SHAPE-DETERMINING PROTEIN MREC"/>
    <property type="match status" value="1"/>
</dbReference>
<dbReference type="Gene3D" id="2.40.10.350">
    <property type="entry name" value="Rod shape-determining protein MreC, domain 2"/>
    <property type="match status" value="1"/>
</dbReference>
<dbReference type="Proteomes" id="UP000256629">
    <property type="component" value="Unassembled WGS sequence"/>
</dbReference>
<dbReference type="InterPro" id="IPR007221">
    <property type="entry name" value="MreC"/>
</dbReference>
<dbReference type="NCBIfam" id="NF010532">
    <property type="entry name" value="PRK13922.9-3"/>
    <property type="match status" value="1"/>
</dbReference>
<dbReference type="InterPro" id="IPR042177">
    <property type="entry name" value="Cell/Rod_1"/>
</dbReference>
<reference evidence="7 8" key="1">
    <citation type="submission" date="2018-07" db="EMBL/GenBank/DDBJ databases">
        <title>Genomic Encyclopedia of Type Strains, Phase III (KMG-III): the genomes of soil and plant-associated and newly described type strains.</title>
        <authorList>
            <person name="Whitman W."/>
        </authorList>
    </citation>
    <scope>NUCLEOTIDE SEQUENCE [LARGE SCALE GENOMIC DNA]</scope>
    <source>
        <strain evidence="7 8">CECT 8487</strain>
    </source>
</reference>
<comment type="similarity">
    <text evidence="1 5">Belongs to the MreC family.</text>
</comment>
<evidence type="ECO:0000313" key="7">
    <source>
        <dbReference type="EMBL" id="RED50373.1"/>
    </source>
</evidence>
<dbReference type="EMBL" id="QRDX01000001">
    <property type="protein sequence ID" value="RED50373.1"/>
    <property type="molecule type" value="Genomic_DNA"/>
</dbReference>
<dbReference type="GO" id="GO:0008360">
    <property type="term" value="P:regulation of cell shape"/>
    <property type="evidence" value="ECO:0007669"/>
    <property type="project" value="UniProtKB-KW"/>
</dbReference>
<dbReference type="PIRSF" id="PIRSF038471">
    <property type="entry name" value="MreC"/>
    <property type="match status" value="1"/>
</dbReference>
<dbReference type="AlphaFoldDB" id="A0A3D9HLL8"/>
<dbReference type="InterPro" id="IPR042175">
    <property type="entry name" value="Cell/Rod_MreC_2"/>
</dbReference>
<organism evidence="7 8">
    <name type="scientific">Seonamhaeicola aphaedonensis</name>
    <dbReference type="NCBI Taxonomy" id="1461338"/>
    <lineage>
        <taxon>Bacteria</taxon>
        <taxon>Pseudomonadati</taxon>
        <taxon>Bacteroidota</taxon>
        <taxon>Flavobacteriia</taxon>
        <taxon>Flavobacteriales</taxon>
        <taxon>Flavobacteriaceae</taxon>
    </lineage>
</organism>
<evidence type="ECO:0000256" key="1">
    <source>
        <dbReference type="ARBA" id="ARBA00009369"/>
    </source>
</evidence>
<protein>
    <recommendedName>
        <fullName evidence="2 5">Cell shape-determining protein MreC</fullName>
    </recommendedName>
    <alternativeName>
        <fullName evidence="4 5">Cell shape protein MreC</fullName>
    </alternativeName>
</protein>
<dbReference type="OrthoDB" id="9811827at2"/>
<gene>
    <name evidence="7" type="ORF">DFQ02_101402</name>
</gene>
<feature type="domain" description="Rod shape-determining protein MreC beta-barrel core" evidence="6">
    <location>
        <begin position="109"/>
        <end position="258"/>
    </location>
</feature>
<dbReference type="GO" id="GO:0005886">
    <property type="term" value="C:plasma membrane"/>
    <property type="evidence" value="ECO:0007669"/>
    <property type="project" value="TreeGrafter"/>
</dbReference>
<evidence type="ECO:0000259" key="6">
    <source>
        <dbReference type="Pfam" id="PF04085"/>
    </source>
</evidence>
<evidence type="ECO:0000256" key="4">
    <source>
        <dbReference type="ARBA" id="ARBA00032089"/>
    </source>
</evidence>
<evidence type="ECO:0000256" key="5">
    <source>
        <dbReference type="PIRNR" id="PIRNR038471"/>
    </source>
</evidence>
<dbReference type="Pfam" id="PF04085">
    <property type="entry name" value="MreC"/>
    <property type="match status" value="1"/>
</dbReference>